<evidence type="ECO:0000256" key="3">
    <source>
        <dbReference type="ARBA" id="ARBA00022525"/>
    </source>
</evidence>
<evidence type="ECO:0000256" key="4">
    <source>
        <dbReference type="ARBA" id="ARBA00023157"/>
    </source>
</evidence>
<reference evidence="5 6" key="1">
    <citation type="submission" date="2014-04" db="EMBL/GenBank/DDBJ databases">
        <title>Genome evolution of avian class.</title>
        <authorList>
            <person name="Zhang G."/>
            <person name="Li C."/>
        </authorList>
    </citation>
    <scope>NUCLEOTIDE SEQUENCE [LARGE SCALE GENOMIC DNA]</scope>
    <source>
        <strain evidence="5">BGI_N326</strain>
    </source>
</reference>
<evidence type="ECO:0000313" key="6">
    <source>
        <dbReference type="Proteomes" id="UP000054232"/>
    </source>
</evidence>
<proteinExistence type="inferred from homology"/>
<keyword evidence="4" id="KW-1015">Disulfide bond</keyword>
<protein>
    <submittedName>
        <fullName evidence="5">Beta-microseminoprotein J1</fullName>
    </submittedName>
</protein>
<dbReference type="KEGG" id="ehs:104516417"/>
<feature type="non-terminal residue" evidence="5">
    <location>
        <position position="1"/>
    </location>
</feature>
<dbReference type="PANTHER" id="PTHR10500">
    <property type="entry name" value="BETA-MICROSEMINOPROTEIN"/>
    <property type="match status" value="1"/>
</dbReference>
<keyword evidence="6" id="KW-1185">Reference proteome</keyword>
<dbReference type="Gene3D" id="2.20.25.590">
    <property type="match status" value="1"/>
</dbReference>
<dbReference type="Pfam" id="PF05825">
    <property type="entry name" value="PSP94"/>
    <property type="match status" value="1"/>
</dbReference>
<comment type="similarity">
    <text evidence="2">Belongs to the beta-microseminoprotein family.</text>
</comment>
<dbReference type="OrthoDB" id="6076852at2759"/>
<dbReference type="Gene3D" id="2.10.70.10">
    <property type="entry name" value="Complement Module, domain 1"/>
    <property type="match status" value="1"/>
</dbReference>
<gene>
    <name evidence="5" type="ORF">N326_04315</name>
</gene>
<dbReference type="EMBL" id="KK557420">
    <property type="protein sequence ID" value="KFV99083.1"/>
    <property type="molecule type" value="Genomic_DNA"/>
</dbReference>
<feature type="non-terminal residue" evidence="5">
    <location>
        <position position="77"/>
    </location>
</feature>
<sequence length="77" mass="8981">CRDSEGKLHEFNSKWRTDECYDCSCSRRGIACCASFGTPVGYDKEKCYRIFNKETCTFKVVEKDDHSKECQVHEWVG</sequence>
<evidence type="ECO:0000256" key="2">
    <source>
        <dbReference type="ARBA" id="ARBA00010352"/>
    </source>
</evidence>
<accession>A0A093IK15</accession>
<comment type="subcellular location">
    <subcellularLocation>
        <location evidence="1">Secreted</location>
    </subcellularLocation>
</comment>
<dbReference type="InterPro" id="IPR008735">
    <property type="entry name" value="PSP94"/>
</dbReference>
<dbReference type="Proteomes" id="UP000054232">
    <property type="component" value="Unassembled WGS sequence"/>
</dbReference>
<name>A0A093IK15_EURHL</name>
<dbReference type="GO" id="GO:0005576">
    <property type="term" value="C:extracellular region"/>
    <property type="evidence" value="ECO:0007669"/>
    <property type="project" value="UniProtKB-SubCell"/>
</dbReference>
<dbReference type="AlphaFoldDB" id="A0A093IK15"/>
<dbReference type="PANTHER" id="PTHR10500:SF7">
    <property type="entry name" value="BETA-MICROSEMINOPROTEIN"/>
    <property type="match status" value="1"/>
</dbReference>
<evidence type="ECO:0000256" key="1">
    <source>
        <dbReference type="ARBA" id="ARBA00004613"/>
    </source>
</evidence>
<evidence type="ECO:0000313" key="5">
    <source>
        <dbReference type="EMBL" id="KFV99083.1"/>
    </source>
</evidence>
<organism evidence="5 6">
    <name type="scientific">Eurypyga helias</name>
    <name type="common">Sunbittern</name>
    <name type="synonym">Ardea helias</name>
    <dbReference type="NCBI Taxonomy" id="54383"/>
    <lineage>
        <taxon>Eukaryota</taxon>
        <taxon>Metazoa</taxon>
        <taxon>Chordata</taxon>
        <taxon>Craniata</taxon>
        <taxon>Vertebrata</taxon>
        <taxon>Euteleostomi</taxon>
        <taxon>Archelosauria</taxon>
        <taxon>Archosauria</taxon>
        <taxon>Dinosauria</taxon>
        <taxon>Saurischia</taxon>
        <taxon>Theropoda</taxon>
        <taxon>Coelurosauria</taxon>
        <taxon>Aves</taxon>
        <taxon>Neognathae</taxon>
        <taxon>Neoaves</taxon>
        <taxon>Phaethontimorphae</taxon>
        <taxon>Eurypygiformes</taxon>
        <taxon>Eurypygidae</taxon>
        <taxon>Eurypyga</taxon>
    </lineage>
</organism>
<keyword evidence="3" id="KW-0964">Secreted</keyword>